<feature type="compositionally biased region" description="Acidic residues" evidence="9">
    <location>
        <begin position="52"/>
        <end position="67"/>
    </location>
</feature>
<dbReference type="InterPro" id="IPR004274">
    <property type="entry name" value="FCP1_dom"/>
</dbReference>
<feature type="region of interest" description="Disordered" evidence="9">
    <location>
        <begin position="1"/>
        <end position="77"/>
    </location>
</feature>
<dbReference type="SMART" id="SM00577">
    <property type="entry name" value="CPDc"/>
    <property type="match status" value="1"/>
</dbReference>
<proteinExistence type="predicted"/>
<dbReference type="InterPro" id="IPR036412">
    <property type="entry name" value="HAD-like_sf"/>
</dbReference>
<comment type="cofactor">
    <cofactor evidence="1">
        <name>Mg(2+)</name>
        <dbReference type="ChEBI" id="CHEBI:18420"/>
    </cofactor>
</comment>
<evidence type="ECO:0000256" key="5">
    <source>
        <dbReference type="ARBA" id="ARBA00022842"/>
    </source>
</evidence>
<keyword evidence="3" id="KW-0479">Metal-binding</keyword>
<keyword evidence="4" id="KW-0378">Hydrolase</keyword>
<keyword evidence="5" id="KW-0460">Magnesium</keyword>
<dbReference type="PROSITE" id="PS50969">
    <property type="entry name" value="FCP1"/>
    <property type="match status" value="1"/>
</dbReference>
<comment type="catalytic activity">
    <reaction evidence="8">
        <text>O-phospho-L-threonyl-[protein] + H2O = L-threonyl-[protein] + phosphate</text>
        <dbReference type="Rhea" id="RHEA:47004"/>
        <dbReference type="Rhea" id="RHEA-COMP:11060"/>
        <dbReference type="Rhea" id="RHEA-COMP:11605"/>
        <dbReference type="ChEBI" id="CHEBI:15377"/>
        <dbReference type="ChEBI" id="CHEBI:30013"/>
        <dbReference type="ChEBI" id="CHEBI:43474"/>
        <dbReference type="ChEBI" id="CHEBI:61977"/>
        <dbReference type="EC" id="3.1.3.16"/>
    </reaction>
</comment>
<evidence type="ECO:0000256" key="1">
    <source>
        <dbReference type="ARBA" id="ARBA00001946"/>
    </source>
</evidence>
<sequence length="365" mass="40665">MESEQPQKTDVVLTDISDKKDDIVQEMNSLSISEEKQNVEEQAEIVSSENQPVEEEAERDQTEEDESDKITTQKVEPNSIITQVTQPTATSAVKAKIEESKKRIEMEVGHSSKVEPAKTSPKAVPAEIETEPVHQASACSSFLSCLFPCIFTKPKAATLQRAPSIAMATMAVPQSQIASSEPPPLLPPMDGQDLGKKILVLDLDETLVHSSFKPVPKADFIVSVEINNTIHKVYVLKRPGLDEFLQRLGTQYEIVVFTASLSMYADPVLDIIDTHKVVKHRLFREHCIHHKGNYVKDLSLLGRPIKDTIIIDNSPSCYLFHPSNAIPITSWFDDPTDTELLDLIPFLEDLKLVDNVQTVLDNNSD</sequence>
<dbReference type="EMBL" id="JADGKB010000223">
    <property type="protein sequence ID" value="KAJ3250801.1"/>
    <property type="molecule type" value="Genomic_DNA"/>
</dbReference>
<evidence type="ECO:0000256" key="7">
    <source>
        <dbReference type="ARBA" id="ARBA00047761"/>
    </source>
</evidence>
<dbReference type="CDD" id="cd07521">
    <property type="entry name" value="HAD_FCP1-like"/>
    <property type="match status" value="1"/>
</dbReference>
<dbReference type="InterPro" id="IPR050365">
    <property type="entry name" value="TIM50"/>
</dbReference>
<protein>
    <recommendedName>
        <fullName evidence="2">protein-serine/threonine phosphatase</fullName>
        <ecNumber evidence="2">3.1.3.16</ecNumber>
    </recommendedName>
</protein>
<dbReference type="NCBIfam" id="TIGR02251">
    <property type="entry name" value="HIF-SF_euk"/>
    <property type="match status" value="1"/>
</dbReference>
<keyword evidence="12" id="KW-1185">Reference proteome</keyword>
<evidence type="ECO:0000256" key="8">
    <source>
        <dbReference type="ARBA" id="ARBA00048336"/>
    </source>
</evidence>
<dbReference type="InterPro" id="IPR011948">
    <property type="entry name" value="Dullard_phosphatase"/>
</dbReference>
<dbReference type="PANTHER" id="PTHR12210">
    <property type="entry name" value="DULLARD PROTEIN PHOSPHATASE"/>
    <property type="match status" value="1"/>
</dbReference>
<name>A0AAD5U936_9FUNG</name>
<evidence type="ECO:0000313" key="12">
    <source>
        <dbReference type="Proteomes" id="UP001210925"/>
    </source>
</evidence>
<comment type="catalytic activity">
    <reaction evidence="7">
        <text>O-phospho-L-seryl-[protein] + H2O = L-seryl-[protein] + phosphate</text>
        <dbReference type="Rhea" id="RHEA:20629"/>
        <dbReference type="Rhea" id="RHEA-COMP:9863"/>
        <dbReference type="Rhea" id="RHEA-COMP:11604"/>
        <dbReference type="ChEBI" id="CHEBI:15377"/>
        <dbReference type="ChEBI" id="CHEBI:29999"/>
        <dbReference type="ChEBI" id="CHEBI:43474"/>
        <dbReference type="ChEBI" id="CHEBI:83421"/>
        <dbReference type="EC" id="3.1.3.16"/>
    </reaction>
</comment>
<dbReference type="Pfam" id="PF03031">
    <property type="entry name" value="NIF"/>
    <property type="match status" value="1"/>
</dbReference>
<evidence type="ECO:0000313" key="11">
    <source>
        <dbReference type="EMBL" id="KAJ3250801.1"/>
    </source>
</evidence>
<dbReference type="GO" id="GO:0004722">
    <property type="term" value="F:protein serine/threonine phosphatase activity"/>
    <property type="evidence" value="ECO:0007669"/>
    <property type="project" value="UniProtKB-EC"/>
</dbReference>
<evidence type="ECO:0000256" key="9">
    <source>
        <dbReference type="SAM" id="MobiDB-lite"/>
    </source>
</evidence>
<evidence type="ECO:0000256" key="3">
    <source>
        <dbReference type="ARBA" id="ARBA00022723"/>
    </source>
</evidence>
<dbReference type="EC" id="3.1.3.16" evidence="2"/>
<organism evidence="11 12">
    <name type="scientific">Boothiomyces macroporosus</name>
    <dbReference type="NCBI Taxonomy" id="261099"/>
    <lineage>
        <taxon>Eukaryota</taxon>
        <taxon>Fungi</taxon>
        <taxon>Fungi incertae sedis</taxon>
        <taxon>Chytridiomycota</taxon>
        <taxon>Chytridiomycota incertae sedis</taxon>
        <taxon>Chytridiomycetes</taxon>
        <taxon>Rhizophydiales</taxon>
        <taxon>Terramycetaceae</taxon>
        <taxon>Boothiomyces</taxon>
    </lineage>
</organism>
<dbReference type="InterPro" id="IPR023214">
    <property type="entry name" value="HAD_sf"/>
</dbReference>
<feature type="domain" description="FCP1 homology" evidence="10">
    <location>
        <begin position="192"/>
        <end position="350"/>
    </location>
</feature>
<evidence type="ECO:0000259" key="10">
    <source>
        <dbReference type="PROSITE" id="PS50969"/>
    </source>
</evidence>
<dbReference type="Gene3D" id="3.40.50.1000">
    <property type="entry name" value="HAD superfamily/HAD-like"/>
    <property type="match status" value="1"/>
</dbReference>
<dbReference type="FunFam" id="3.40.50.1000:FF:000192">
    <property type="entry name" value="CTD small phosphatase-like protein"/>
    <property type="match status" value="1"/>
</dbReference>
<dbReference type="GO" id="GO:0046872">
    <property type="term" value="F:metal ion binding"/>
    <property type="evidence" value="ECO:0007669"/>
    <property type="project" value="UniProtKB-KW"/>
</dbReference>
<accession>A0AAD5U936</accession>
<evidence type="ECO:0000256" key="4">
    <source>
        <dbReference type="ARBA" id="ARBA00022801"/>
    </source>
</evidence>
<evidence type="ECO:0000256" key="6">
    <source>
        <dbReference type="ARBA" id="ARBA00022912"/>
    </source>
</evidence>
<dbReference type="AlphaFoldDB" id="A0AAD5U936"/>
<reference evidence="11" key="1">
    <citation type="submission" date="2020-05" db="EMBL/GenBank/DDBJ databases">
        <title>Phylogenomic resolution of chytrid fungi.</title>
        <authorList>
            <person name="Stajich J.E."/>
            <person name="Amses K."/>
            <person name="Simmons R."/>
            <person name="Seto K."/>
            <person name="Myers J."/>
            <person name="Bonds A."/>
            <person name="Quandt C.A."/>
            <person name="Barry K."/>
            <person name="Liu P."/>
            <person name="Grigoriev I."/>
            <person name="Longcore J.E."/>
            <person name="James T.Y."/>
        </authorList>
    </citation>
    <scope>NUCLEOTIDE SEQUENCE</scope>
    <source>
        <strain evidence="11">PLAUS21</strain>
    </source>
</reference>
<dbReference type="Proteomes" id="UP001210925">
    <property type="component" value="Unassembled WGS sequence"/>
</dbReference>
<keyword evidence="6" id="KW-0904">Protein phosphatase</keyword>
<comment type="caution">
    <text evidence="11">The sequence shown here is derived from an EMBL/GenBank/DDBJ whole genome shotgun (WGS) entry which is preliminary data.</text>
</comment>
<dbReference type="SUPFAM" id="SSF56784">
    <property type="entry name" value="HAD-like"/>
    <property type="match status" value="1"/>
</dbReference>
<evidence type="ECO:0000256" key="2">
    <source>
        <dbReference type="ARBA" id="ARBA00013081"/>
    </source>
</evidence>
<gene>
    <name evidence="11" type="ORF">HK103_003170</name>
</gene>